<gene>
    <name evidence="1" type="ORF">C472_01843</name>
</gene>
<accession>M0DY38</accession>
<keyword evidence="2" id="KW-1185">Reference proteome</keyword>
<protein>
    <submittedName>
        <fullName evidence="1">Uncharacterized protein</fullName>
    </submittedName>
</protein>
<organism evidence="1 2">
    <name type="scientific">Halorubrum tebenquichense DSM 14210</name>
    <dbReference type="NCBI Taxonomy" id="1227485"/>
    <lineage>
        <taxon>Archaea</taxon>
        <taxon>Methanobacteriati</taxon>
        <taxon>Methanobacteriota</taxon>
        <taxon>Stenosarchaea group</taxon>
        <taxon>Halobacteria</taxon>
        <taxon>Halobacteriales</taxon>
        <taxon>Haloferacaceae</taxon>
        <taxon>Halorubrum</taxon>
    </lineage>
</organism>
<sequence>MGKYGQGIADYELGREYSRNICDQIQTVNNAIQALQSQGCDHLEKVDTIAPGTTPDREDIRQMKQVLDLCVDHLYEEHIEKERIIRHFLTAQQMCIDCLEEVFETEEGN</sequence>
<dbReference type="Proteomes" id="UP000011523">
    <property type="component" value="Unassembled WGS sequence"/>
</dbReference>
<evidence type="ECO:0000313" key="1">
    <source>
        <dbReference type="EMBL" id="ELZ40411.1"/>
    </source>
</evidence>
<dbReference type="RefSeq" id="WP_006628075.1">
    <property type="nucleotide sequence ID" value="NZ_AOJD01000019.1"/>
</dbReference>
<comment type="caution">
    <text evidence="1">The sequence shown here is derived from an EMBL/GenBank/DDBJ whole genome shotgun (WGS) entry which is preliminary data.</text>
</comment>
<reference evidence="1 2" key="1">
    <citation type="journal article" date="2014" name="PLoS Genet.">
        <title>Phylogenetically driven sequencing of extremely halophilic archaea reveals strategies for static and dynamic osmo-response.</title>
        <authorList>
            <person name="Becker E.A."/>
            <person name="Seitzer P.M."/>
            <person name="Tritt A."/>
            <person name="Larsen D."/>
            <person name="Krusor M."/>
            <person name="Yao A.I."/>
            <person name="Wu D."/>
            <person name="Madern D."/>
            <person name="Eisen J.A."/>
            <person name="Darling A.E."/>
            <person name="Facciotti M.T."/>
        </authorList>
    </citation>
    <scope>NUCLEOTIDE SEQUENCE [LARGE SCALE GENOMIC DNA]</scope>
    <source>
        <strain evidence="1 2">DSM 14210</strain>
    </source>
</reference>
<proteinExistence type="predicted"/>
<dbReference type="EMBL" id="AOJD01000019">
    <property type="protein sequence ID" value="ELZ40411.1"/>
    <property type="molecule type" value="Genomic_DNA"/>
</dbReference>
<dbReference type="AlphaFoldDB" id="M0DY38"/>
<name>M0DY38_9EURY</name>
<evidence type="ECO:0000313" key="2">
    <source>
        <dbReference type="Proteomes" id="UP000011523"/>
    </source>
</evidence>